<evidence type="ECO:0000256" key="1">
    <source>
        <dbReference type="SAM" id="MobiDB-lite"/>
    </source>
</evidence>
<evidence type="ECO:0000313" key="3">
    <source>
        <dbReference type="Proteomes" id="UP000001075"/>
    </source>
</evidence>
<proteinExistence type="predicted"/>
<organism evidence="2 3">
    <name type="scientific">Cricetulus griseus</name>
    <name type="common">Chinese hamster</name>
    <name type="synonym">Cricetulus barabensis griseus</name>
    <dbReference type="NCBI Taxonomy" id="10029"/>
    <lineage>
        <taxon>Eukaryota</taxon>
        <taxon>Metazoa</taxon>
        <taxon>Chordata</taxon>
        <taxon>Craniata</taxon>
        <taxon>Vertebrata</taxon>
        <taxon>Euteleostomi</taxon>
        <taxon>Mammalia</taxon>
        <taxon>Eutheria</taxon>
        <taxon>Euarchontoglires</taxon>
        <taxon>Glires</taxon>
        <taxon>Rodentia</taxon>
        <taxon>Myomorpha</taxon>
        <taxon>Muroidea</taxon>
        <taxon>Cricetidae</taxon>
        <taxon>Cricetinae</taxon>
        <taxon>Cricetulus</taxon>
    </lineage>
</organism>
<name>G3I159_CRIGR</name>
<evidence type="ECO:0000313" key="2">
    <source>
        <dbReference type="EMBL" id="EGW10820.1"/>
    </source>
</evidence>
<dbReference type="Proteomes" id="UP000001075">
    <property type="component" value="Unassembled WGS sequence"/>
</dbReference>
<dbReference type="AlphaFoldDB" id="G3I159"/>
<gene>
    <name evidence="2" type="ORF">I79_017105</name>
</gene>
<reference evidence="3" key="1">
    <citation type="journal article" date="2011" name="Nat. Biotechnol.">
        <title>The genomic sequence of the Chinese hamster ovary (CHO)-K1 cell line.</title>
        <authorList>
            <person name="Xu X."/>
            <person name="Nagarajan H."/>
            <person name="Lewis N.E."/>
            <person name="Pan S."/>
            <person name="Cai Z."/>
            <person name="Liu X."/>
            <person name="Chen W."/>
            <person name="Xie M."/>
            <person name="Wang W."/>
            <person name="Hammond S."/>
            <person name="Andersen M.R."/>
            <person name="Neff N."/>
            <person name="Passarelli B."/>
            <person name="Koh W."/>
            <person name="Fan H.C."/>
            <person name="Wang J."/>
            <person name="Gui Y."/>
            <person name="Lee K.H."/>
            <person name="Betenbaugh M.J."/>
            <person name="Quake S.R."/>
            <person name="Famili I."/>
            <person name="Palsson B.O."/>
            <person name="Wang J."/>
        </authorList>
    </citation>
    <scope>NUCLEOTIDE SEQUENCE [LARGE SCALE GENOMIC DNA]</scope>
    <source>
        <strain evidence="3">CHO K1 cell line</strain>
    </source>
</reference>
<dbReference type="InParanoid" id="G3I159"/>
<accession>G3I159</accession>
<feature type="region of interest" description="Disordered" evidence="1">
    <location>
        <begin position="1"/>
        <end position="69"/>
    </location>
</feature>
<feature type="compositionally biased region" description="Gly residues" evidence="1">
    <location>
        <begin position="32"/>
        <end position="41"/>
    </location>
</feature>
<sequence>MELPGARSPEPGARSPEPGLRRVLGSEELGSAGVGWSGGHDWGNVDLKSRIPLEVPGLTTDPYTRATPE</sequence>
<dbReference type="EMBL" id="JH001049">
    <property type="protein sequence ID" value="EGW10820.1"/>
    <property type="molecule type" value="Genomic_DNA"/>
</dbReference>
<protein>
    <submittedName>
        <fullName evidence="2">Uncharacterized protein</fullName>
    </submittedName>
</protein>